<dbReference type="Proteomes" id="UP000468443">
    <property type="component" value="Unassembled WGS sequence"/>
</dbReference>
<comment type="caution">
    <text evidence="2">The sequence shown here is derived from an EMBL/GenBank/DDBJ whole genome shotgun (WGS) entry which is preliminary data.</text>
</comment>
<dbReference type="EMBL" id="JAABOP010000004">
    <property type="protein sequence ID" value="NER11320.1"/>
    <property type="molecule type" value="Genomic_DNA"/>
</dbReference>
<evidence type="ECO:0008006" key="4">
    <source>
        <dbReference type="Google" id="ProtNLM"/>
    </source>
</evidence>
<dbReference type="InterPro" id="IPR025962">
    <property type="entry name" value="SdpI/YhfL"/>
</dbReference>
<reference evidence="2 3" key="1">
    <citation type="submission" date="2020-01" db="EMBL/GenBank/DDBJ databases">
        <title>Muriicola jejuensis KCTC 22299.</title>
        <authorList>
            <person name="Wang G."/>
        </authorList>
    </citation>
    <scope>NUCLEOTIDE SEQUENCE [LARGE SCALE GENOMIC DNA]</scope>
    <source>
        <strain evidence="2 3">KCTC 22299</strain>
    </source>
</reference>
<keyword evidence="1" id="KW-0812">Transmembrane</keyword>
<sequence length="113" mass="13199">MSDYHALLATNIFLALLIIALPLLLTYYPPKNINFFYGYRTKSSLKSKKNWDIANRIYPKELLKYSIYTILLQGISFIIWDEKIAIIVGCVLWIFAIFIPIYTTEKSLKKEEA</sequence>
<evidence type="ECO:0000256" key="1">
    <source>
        <dbReference type="SAM" id="Phobius"/>
    </source>
</evidence>
<name>A0A6P0UFU7_9FLAO</name>
<keyword evidence="3" id="KW-1185">Reference proteome</keyword>
<evidence type="ECO:0000313" key="2">
    <source>
        <dbReference type="EMBL" id="NER11320.1"/>
    </source>
</evidence>
<dbReference type="Pfam" id="PF13630">
    <property type="entry name" value="SdpI"/>
    <property type="match status" value="1"/>
</dbReference>
<dbReference type="RefSeq" id="WP_163693776.1">
    <property type="nucleotide sequence ID" value="NZ_FXTW01000003.1"/>
</dbReference>
<protein>
    <recommendedName>
        <fullName evidence="4">SdpI family protein</fullName>
    </recommendedName>
</protein>
<keyword evidence="1" id="KW-0472">Membrane</keyword>
<feature type="transmembrane region" description="Helical" evidence="1">
    <location>
        <begin position="6"/>
        <end position="28"/>
    </location>
</feature>
<accession>A0A6P0UFU7</accession>
<dbReference type="AlphaFoldDB" id="A0A6P0UFU7"/>
<proteinExistence type="predicted"/>
<feature type="transmembrane region" description="Helical" evidence="1">
    <location>
        <begin position="86"/>
        <end position="103"/>
    </location>
</feature>
<gene>
    <name evidence="2" type="ORF">GWK09_12370</name>
</gene>
<organism evidence="2 3">
    <name type="scientific">Muriicola jejuensis</name>
    <dbReference type="NCBI Taxonomy" id="504488"/>
    <lineage>
        <taxon>Bacteria</taxon>
        <taxon>Pseudomonadati</taxon>
        <taxon>Bacteroidota</taxon>
        <taxon>Flavobacteriia</taxon>
        <taxon>Flavobacteriales</taxon>
        <taxon>Flavobacteriaceae</taxon>
        <taxon>Muriicola</taxon>
    </lineage>
</organism>
<keyword evidence="1" id="KW-1133">Transmembrane helix</keyword>
<evidence type="ECO:0000313" key="3">
    <source>
        <dbReference type="Proteomes" id="UP000468443"/>
    </source>
</evidence>